<keyword evidence="1" id="KW-1133">Transmembrane helix</keyword>
<dbReference type="Pfam" id="PF23494">
    <property type="entry name" value="bPH_10"/>
    <property type="match status" value="1"/>
</dbReference>
<feature type="transmembrane region" description="Helical" evidence="1">
    <location>
        <begin position="59"/>
        <end position="83"/>
    </location>
</feature>
<evidence type="ECO:0000313" key="5">
    <source>
        <dbReference type="Proteomes" id="UP000023703"/>
    </source>
</evidence>
<gene>
    <name evidence="4" type="ORF">CGLY_12575</name>
</gene>
<feature type="domain" description="YqeB PH" evidence="3">
    <location>
        <begin position="8"/>
        <end position="156"/>
    </location>
</feature>
<keyword evidence="1" id="KW-0472">Membrane</keyword>
<dbReference type="KEGG" id="cgy:CGLY_12575"/>
<feature type="domain" description="Cysteinyl-tRNA ligase anticodon binding" evidence="2">
    <location>
        <begin position="177"/>
        <end position="225"/>
    </location>
</feature>
<evidence type="ECO:0000259" key="3">
    <source>
        <dbReference type="Pfam" id="PF23494"/>
    </source>
</evidence>
<dbReference type="STRING" id="1404245.CGLY_12575"/>
<organism evidence="4 5">
    <name type="scientific">Corynebacterium glyciniphilum AJ 3170</name>
    <dbReference type="NCBI Taxonomy" id="1404245"/>
    <lineage>
        <taxon>Bacteria</taxon>
        <taxon>Bacillati</taxon>
        <taxon>Actinomycetota</taxon>
        <taxon>Actinomycetes</taxon>
        <taxon>Mycobacteriales</taxon>
        <taxon>Corynebacteriaceae</taxon>
        <taxon>Corynebacterium</taxon>
    </lineage>
</organism>
<dbReference type="Proteomes" id="UP000023703">
    <property type="component" value="Chromosome"/>
</dbReference>
<keyword evidence="5" id="KW-1185">Reference proteome</keyword>
<name>X5EC31_9CORY</name>
<feature type="transmembrane region" description="Helical" evidence="1">
    <location>
        <begin position="20"/>
        <end position="47"/>
    </location>
</feature>
<evidence type="ECO:0000313" key="4">
    <source>
        <dbReference type="EMBL" id="AHW64955.1"/>
    </source>
</evidence>
<dbReference type="eggNOG" id="ENOG50338UK">
    <property type="taxonomic scope" value="Bacteria"/>
</dbReference>
<dbReference type="RefSeq" id="WP_038549942.1">
    <property type="nucleotide sequence ID" value="NZ_CP006842.1"/>
</dbReference>
<dbReference type="AlphaFoldDB" id="X5EC31"/>
<accession>X5EC31</accession>
<sequence length="227" mass="24688">MSDSGGTTTVRIPARYTTIFTVGGAVAGLIAAFIVGPLVGWLIGLIGDAPGPLRLAAELSFVWALPVLTVVGAVVGFVIVASWSDSAGSVEVGADGITVHSKDADRHLLRSRARRVIAEKKELIVLDEETREVFRGPVEDEMLPGLRMALRDHGFPELESVDPYSQDYTTWVEGDGRLGDEAEELLRARRRALADDRPGAAEEALDGLRRRGVMVRDREGRQQYRVL</sequence>
<dbReference type="HOGENOM" id="CLU_092058_0_0_11"/>
<dbReference type="Pfam" id="PF23493">
    <property type="entry name" value="CysS_C"/>
    <property type="match status" value="1"/>
</dbReference>
<proteinExistence type="predicted"/>
<dbReference type="InterPro" id="IPR057798">
    <property type="entry name" value="PH_YqeB"/>
</dbReference>
<keyword evidence="1" id="KW-0812">Transmembrane</keyword>
<evidence type="ECO:0000259" key="2">
    <source>
        <dbReference type="Pfam" id="PF23493"/>
    </source>
</evidence>
<evidence type="ECO:0000256" key="1">
    <source>
        <dbReference type="SAM" id="Phobius"/>
    </source>
</evidence>
<dbReference type="EMBL" id="CP006842">
    <property type="protein sequence ID" value="AHW64955.1"/>
    <property type="molecule type" value="Genomic_DNA"/>
</dbReference>
<dbReference type="OrthoDB" id="5145029at2"/>
<protein>
    <submittedName>
        <fullName evidence="4">Putative membrane protein</fullName>
    </submittedName>
</protein>
<dbReference type="InterPro" id="IPR056411">
    <property type="entry name" value="CysS_C"/>
</dbReference>
<reference evidence="4 5" key="1">
    <citation type="journal article" date="2015" name="Int. J. Syst. Evol. Microbiol.">
        <title>Revisiting Corynebacterium glyciniphilum (ex Kubota et al., 1972) sp. nov., nom. rev., isolated from putrefied banana.</title>
        <authorList>
            <person name="Al-Dilaimi A."/>
            <person name="Bednarz H."/>
            <person name="Lomker A."/>
            <person name="Niehaus K."/>
            <person name="Kalinowski J."/>
            <person name="Ruckert C."/>
        </authorList>
    </citation>
    <scope>NUCLEOTIDE SEQUENCE [LARGE SCALE GENOMIC DNA]</scope>
    <source>
        <strain evidence="4">AJ 3170</strain>
    </source>
</reference>